<dbReference type="PANTHER" id="PTHR23028:SF53">
    <property type="entry name" value="ACYL_TRANSF_3 DOMAIN-CONTAINING PROTEIN"/>
    <property type="match status" value="1"/>
</dbReference>
<dbReference type="Proteomes" id="UP001589613">
    <property type="component" value="Unassembled WGS sequence"/>
</dbReference>
<feature type="transmembrane region" description="Helical" evidence="1">
    <location>
        <begin position="165"/>
        <end position="196"/>
    </location>
</feature>
<dbReference type="Pfam" id="PF01757">
    <property type="entry name" value="Acyl_transf_3"/>
    <property type="match status" value="1"/>
</dbReference>
<evidence type="ECO:0000259" key="2">
    <source>
        <dbReference type="Pfam" id="PF01757"/>
    </source>
</evidence>
<feature type="transmembrane region" description="Helical" evidence="1">
    <location>
        <begin position="242"/>
        <end position="259"/>
    </location>
</feature>
<organism evidence="3 4">
    <name type="scientific">Ornithinimicrobium kibberense</name>
    <dbReference type="NCBI Taxonomy" id="282060"/>
    <lineage>
        <taxon>Bacteria</taxon>
        <taxon>Bacillati</taxon>
        <taxon>Actinomycetota</taxon>
        <taxon>Actinomycetes</taxon>
        <taxon>Micrococcales</taxon>
        <taxon>Ornithinimicrobiaceae</taxon>
        <taxon>Ornithinimicrobium</taxon>
    </lineage>
</organism>
<evidence type="ECO:0000256" key="1">
    <source>
        <dbReference type="SAM" id="Phobius"/>
    </source>
</evidence>
<keyword evidence="1" id="KW-1133">Transmembrane helix</keyword>
<feature type="transmembrane region" description="Helical" evidence="1">
    <location>
        <begin position="96"/>
        <end position="116"/>
    </location>
</feature>
<protein>
    <submittedName>
        <fullName evidence="3">Acyltransferase family protein</fullName>
        <ecNumber evidence="3">2.3.-.-</ecNumber>
    </submittedName>
</protein>
<keyword evidence="4" id="KW-1185">Reference proteome</keyword>
<evidence type="ECO:0000313" key="3">
    <source>
        <dbReference type="EMBL" id="MFB9732034.1"/>
    </source>
</evidence>
<feature type="transmembrane region" description="Helical" evidence="1">
    <location>
        <begin position="271"/>
        <end position="290"/>
    </location>
</feature>
<keyword evidence="3" id="KW-0808">Transferase</keyword>
<dbReference type="InterPro" id="IPR050879">
    <property type="entry name" value="Acyltransferase_3"/>
</dbReference>
<keyword evidence="3" id="KW-0012">Acyltransferase</keyword>
<proteinExistence type="predicted"/>
<reference evidence="3 4" key="1">
    <citation type="submission" date="2024-09" db="EMBL/GenBank/DDBJ databases">
        <authorList>
            <person name="Sun Q."/>
            <person name="Mori K."/>
        </authorList>
    </citation>
    <scope>NUCLEOTIDE SEQUENCE [LARGE SCALE GENOMIC DNA]</scope>
    <source>
        <strain evidence="3 4">JCM 12763</strain>
    </source>
</reference>
<feature type="transmembrane region" description="Helical" evidence="1">
    <location>
        <begin position="21"/>
        <end position="38"/>
    </location>
</feature>
<gene>
    <name evidence="3" type="ORF">ACFFN0_08250</name>
</gene>
<dbReference type="EC" id="2.3.-.-" evidence="3"/>
<feature type="transmembrane region" description="Helical" evidence="1">
    <location>
        <begin position="302"/>
        <end position="320"/>
    </location>
</feature>
<sequence length="382" mass="42437">MAVGEKPGFEQRARIPSVDGLRALAFTLVFLFHSWEFAGRPRIPVVTDIVAQNTRPDLFVVLTGFALYLPFALDPSRHGRFRTGAYVERRIKRIVLPYYAALALALVLPYVLKVIYSLLGQAPNPTDPVAWGDVASHLTFTHMFFPEYWAGINGSLWTMSLEMQLYLLFPVVVLLVARWGLWALVPLSAVSVLWHVVTPFGDQWPEDFLWGATAIGRLTEFMAGMVAAVIVMRLRHRLTRRWLLAALVVFVLGYAVATGSLTGGRIPVREVGLSVAFGGLIVLAIGAKPVEAFFGSRPVARLGYMAYSMFLVHQPIVYYFSEGLERVLGVPEGHGELALLWSVGFAVVFVVGWLFFRFIEEPCIRWSKAVAKRPASAASTPL</sequence>
<feature type="transmembrane region" description="Helical" evidence="1">
    <location>
        <begin position="58"/>
        <end position="75"/>
    </location>
</feature>
<accession>A0ABV5V2I5</accession>
<evidence type="ECO:0000313" key="4">
    <source>
        <dbReference type="Proteomes" id="UP001589613"/>
    </source>
</evidence>
<keyword evidence="1" id="KW-0812">Transmembrane</keyword>
<feature type="transmembrane region" description="Helical" evidence="1">
    <location>
        <begin position="340"/>
        <end position="359"/>
    </location>
</feature>
<dbReference type="InterPro" id="IPR002656">
    <property type="entry name" value="Acyl_transf_3_dom"/>
</dbReference>
<keyword evidence="1" id="KW-0472">Membrane</keyword>
<feature type="domain" description="Acyltransferase 3" evidence="2">
    <location>
        <begin position="16"/>
        <end position="356"/>
    </location>
</feature>
<name>A0ABV5V2I5_9MICO</name>
<dbReference type="EMBL" id="JBHMAX010000015">
    <property type="protein sequence ID" value="MFB9732034.1"/>
    <property type="molecule type" value="Genomic_DNA"/>
</dbReference>
<dbReference type="RefSeq" id="WP_181409492.1">
    <property type="nucleotide sequence ID" value="NZ_JBHMAX010000015.1"/>
</dbReference>
<comment type="caution">
    <text evidence="3">The sequence shown here is derived from an EMBL/GenBank/DDBJ whole genome shotgun (WGS) entry which is preliminary data.</text>
</comment>
<dbReference type="PANTHER" id="PTHR23028">
    <property type="entry name" value="ACETYLTRANSFERASE"/>
    <property type="match status" value="1"/>
</dbReference>
<dbReference type="GO" id="GO:0016746">
    <property type="term" value="F:acyltransferase activity"/>
    <property type="evidence" value="ECO:0007669"/>
    <property type="project" value="UniProtKB-KW"/>
</dbReference>
<feature type="transmembrane region" description="Helical" evidence="1">
    <location>
        <begin position="208"/>
        <end position="230"/>
    </location>
</feature>